<keyword evidence="2" id="KW-1003">Cell membrane</keyword>
<dbReference type="PANTHER" id="PTHR33908">
    <property type="entry name" value="MANNOSYLTRANSFERASE YKCB-RELATED"/>
    <property type="match status" value="1"/>
</dbReference>
<sequence length="628" mass="74024">MLIFLTILLFFTLFLNLRFNSSISVNIIKSILSFGFTTYFITELLSLMNNLNLYGIIISWLVVSIILIFLIFKTKSKIDLFCFLKKIKCFTVTQKIYFIIICLIFLLILFQGIIYPPNNWDSLTYHMSRIMYWLGNENLNHFPTHILRHLYQPPFAEYIIMHVNVLQGNDYFSNSIQLLFLVFCLFPLNEILNVFGVGRSSKLISYLFCITTPSVLLQASTTKNDIVCAFFILTSILFLYKCYKESTLSNYLFLGISIGLGMLTKGTFYIFLFPALLIFLFFLVKQMLLEMKFKPILYGLLSVFILSIINIGHFSRNYAVNNHILNIDEVENNMYSNQEMNFAFFSSNLLKNIGLHMGYPINNIYEDVIHDLHQEIDVSIDDPKLNYNNSKYSTPLNYETHEDLVPNTFHFLLLLITSLCLILYSFYKKEYKSLIPLIILILQIFIFCIYLKWQPWHTRLHIPMFIIGTIIIGQFLNITKKTIYILPLILIISLNFCFYFTYNSLRPIKTDLKYTKDINIKDERLLKYFSNQLPLFEDYNEIINLMNEDKPKIVGLTLSDWEYPLFNSYYYDKISLKSINVNNVTKKISQDDSNLDVLILNLNVPEYIFKGKKYTNMTKSNKYIWYYK</sequence>
<gene>
    <name evidence="10" type="ORF">AAEO58_02800</name>
</gene>
<feature type="transmembrane region" description="Helical" evidence="8">
    <location>
        <begin position="408"/>
        <end position="427"/>
    </location>
</feature>
<evidence type="ECO:0000256" key="8">
    <source>
        <dbReference type="SAM" id="Phobius"/>
    </source>
</evidence>
<dbReference type="EC" id="2.4.-.-" evidence="10"/>
<evidence type="ECO:0000256" key="6">
    <source>
        <dbReference type="ARBA" id="ARBA00022989"/>
    </source>
</evidence>
<feature type="transmembrane region" description="Helical" evidence="8">
    <location>
        <begin position="248"/>
        <end position="264"/>
    </location>
</feature>
<evidence type="ECO:0000256" key="7">
    <source>
        <dbReference type="ARBA" id="ARBA00023136"/>
    </source>
</evidence>
<feature type="transmembrane region" description="Helical" evidence="8">
    <location>
        <begin position="434"/>
        <end position="453"/>
    </location>
</feature>
<feature type="transmembrane region" description="Helical" evidence="8">
    <location>
        <begin position="51"/>
        <end position="72"/>
    </location>
</feature>
<keyword evidence="6 8" id="KW-1133">Transmembrane helix</keyword>
<accession>A0ABU9I3H9</accession>
<feature type="transmembrane region" description="Helical" evidence="8">
    <location>
        <begin position="96"/>
        <end position="115"/>
    </location>
</feature>
<proteinExistence type="predicted"/>
<comment type="caution">
    <text evidence="10">The sequence shown here is derived from an EMBL/GenBank/DDBJ whole genome shotgun (WGS) entry which is preliminary data.</text>
</comment>
<dbReference type="EMBL" id="JBBYHT010000001">
    <property type="protein sequence ID" value="MEL1246963.1"/>
    <property type="molecule type" value="Genomic_DNA"/>
</dbReference>
<keyword evidence="4 10" id="KW-0808">Transferase</keyword>
<dbReference type="PANTHER" id="PTHR33908:SF11">
    <property type="entry name" value="MEMBRANE PROTEIN"/>
    <property type="match status" value="1"/>
</dbReference>
<reference evidence="10 11" key="1">
    <citation type="submission" date="2024-04" db="EMBL/GenBank/DDBJ databases">
        <title>Flavobacterium sp. DGU41 16S ribosomal RNA gene Genome sequencing and assembly.</title>
        <authorList>
            <person name="Park S."/>
        </authorList>
    </citation>
    <scope>NUCLEOTIDE SEQUENCE [LARGE SCALE GENOMIC DNA]</scope>
    <source>
        <strain evidence="10 11">DGU41</strain>
    </source>
</reference>
<keyword evidence="7 8" id="KW-0472">Membrane</keyword>
<protein>
    <submittedName>
        <fullName evidence="10">Glycosyltransferase family 39 protein</fullName>
        <ecNumber evidence="10">2.4.-.-</ecNumber>
    </submittedName>
</protein>
<dbReference type="Pfam" id="PF13231">
    <property type="entry name" value="PMT_2"/>
    <property type="match status" value="1"/>
</dbReference>
<evidence type="ECO:0000259" key="9">
    <source>
        <dbReference type="Pfam" id="PF13231"/>
    </source>
</evidence>
<keyword evidence="11" id="KW-1185">Reference proteome</keyword>
<evidence type="ECO:0000313" key="10">
    <source>
        <dbReference type="EMBL" id="MEL1246963.1"/>
    </source>
</evidence>
<evidence type="ECO:0000256" key="1">
    <source>
        <dbReference type="ARBA" id="ARBA00004651"/>
    </source>
</evidence>
<dbReference type="Proteomes" id="UP001393056">
    <property type="component" value="Unassembled WGS sequence"/>
</dbReference>
<evidence type="ECO:0000256" key="2">
    <source>
        <dbReference type="ARBA" id="ARBA00022475"/>
    </source>
</evidence>
<feature type="transmembrane region" description="Helical" evidence="8">
    <location>
        <begin position="483"/>
        <end position="502"/>
    </location>
</feature>
<dbReference type="GO" id="GO:0016757">
    <property type="term" value="F:glycosyltransferase activity"/>
    <property type="evidence" value="ECO:0007669"/>
    <property type="project" value="UniProtKB-KW"/>
</dbReference>
<keyword evidence="5 8" id="KW-0812">Transmembrane</keyword>
<comment type="subcellular location">
    <subcellularLocation>
        <location evidence="1">Cell membrane</location>
        <topology evidence="1">Multi-pass membrane protein</topology>
    </subcellularLocation>
</comment>
<feature type="transmembrane region" description="Helical" evidence="8">
    <location>
        <begin position="226"/>
        <end position="243"/>
    </location>
</feature>
<evidence type="ECO:0000256" key="3">
    <source>
        <dbReference type="ARBA" id="ARBA00022676"/>
    </source>
</evidence>
<name>A0ABU9I3H9_9FLAO</name>
<dbReference type="InterPro" id="IPR050297">
    <property type="entry name" value="LipidA_mod_glycosyltrf_83"/>
</dbReference>
<feature type="transmembrane region" description="Helical" evidence="8">
    <location>
        <begin position="296"/>
        <end position="315"/>
    </location>
</feature>
<evidence type="ECO:0000313" key="11">
    <source>
        <dbReference type="Proteomes" id="UP001393056"/>
    </source>
</evidence>
<feature type="transmembrane region" description="Helical" evidence="8">
    <location>
        <begin position="459"/>
        <end position="476"/>
    </location>
</feature>
<dbReference type="RefSeq" id="WP_341681761.1">
    <property type="nucleotide sequence ID" value="NZ_JBBYHT010000001.1"/>
</dbReference>
<feature type="domain" description="Glycosyltransferase RgtA/B/C/D-like" evidence="9">
    <location>
        <begin position="152"/>
        <end position="306"/>
    </location>
</feature>
<feature type="transmembrane region" description="Helical" evidence="8">
    <location>
        <begin position="176"/>
        <end position="196"/>
    </location>
</feature>
<dbReference type="InterPro" id="IPR038731">
    <property type="entry name" value="RgtA/B/C-like"/>
</dbReference>
<evidence type="ECO:0000256" key="4">
    <source>
        <dbReference type="ARBA" id="ARBA00022679"/>
    </source>
</evidence>
<keyword evidence="3 10" id="KW-0328">Glycosyltransferase</keyword>
<evidence type="ECO:0000256" key="5">
    <source>
        <dbReference type="ARBA" id="ARBA00022692"/>
    </source>
</evidence>
<organism evidence="10 11">
    <name type="scientific">Flavobacterium helocola</name>
    <dbReference type="NCBI Taxonomy" id="3139139"/>
    <lineage>
        <taxon>Bacteria</taxon>
        <taxon>Pseudomonadati</taxon>
        <taxon>Bacteroidota</taxon>
        <taxon>Flavobacteriia</taxon>
        <taxon>Flavobacteriales</taxon>
        <taxon>Flavobacteriaceae</taxon>
        <taxon>Flavobacterium</taxon>
    </lineage>
</organism>